<proteinExistence type="predicted"/>
<evidence type="ECO:0000313" key="1">
    <source>
        <dbReference type="EMBL" id="SUB96584.1"/>
    </source>
</evidence>
<evidence type="ECO:0000313" key="2">
    <source>
        <dbReference type="Proteomes" id="UP000255283"/>
    </source>
</evidence>
<organism evidence="1 2">
    <name type="scientific">Segatella buccae</name>
    <dbReference type="NCBI Taxonomy" id="28126"/>
    <lineage>
        <taxon>Bacteria</taxon>
        <taxon>Pseudomonadati</taxon>
        <taxon>Bacteroidota</taxon>
        <taxon>Bacteroidia</taxon>
        <taxon>Bacteroidales</taxon>
        <taxon>Prevotellaceae</taxon>
        <taxon>Segatella</taxon>
    </lineage>
</organism>
<comment type="caution">
    <text evidence="1">The sequence shown here is derived from an EMBL/GenBank/DDBJ whole genome shotgun (WGS) entry which is preliminary data.</text>
</comment>
<dbReference type="EMBL" id="UGTJ01000002">
    <property type="protein sequence ID" value="SUB96584.1"/>
    <property type="molecule type" value="Genomic_DNA"/>
</dbReference>
<dbReference type="Proteomes" id="UP000255283">
    <property type="component" value="Unassembled WGS sequence"/>
</dbReference>
<sequence length="60" mass="6749">MGKMQTGGKKGRHGFFLINDDGKGGRHLYITINDDAKRQNGHKGKDIYRVLSIAEILKYS</sequence>
<gene>
    <name evidence="1" type="ORF">NCTC13063_02348</name>
</gene>
<reference evidence="1 2" key="1">
    <citation type="submission" date="2018-06" db="EMBL/GenBank/DDBJ databases">
        <authorList>
            <consortium name="Pathogen Informatics"/>
            <person name="Doyle S."/>
        </authorList>
    </citation>
    <scope>NUCLEOTIDE SEQUENCE [LARGE SCALE GENOMIC DNA]</scope>
    <source>
        <strain evidence="1 2">NCTC13063</strain>
    </source>
</reference>
<accession>A0AAQ1ZLL3</accession>
<name>A0AAQ1ZLL3_9BACT</name>
<dbReference type="AlphaFoldDB" id="A0AAQ1ZLL3"/>
<protein>
    <submittedName>
        <fullName evidence="1">Uncharacterized protein</fullName>
    </submittedName>
</protein>